<reference evidence="3" key="1">
    <citation type="submission" date="2017-12" db="EMBL/GenBank/DDBJ databases">
        <authorList>
            <consortium name="DOE Joint Genome Institute"/>
            <person name="Mondo S.J."/>
            <person name="Kjaerbolling I."/>
            <person name="Vesth T.C."/>
            <person name="Frisvad J.C."/>
            <person name="Nybo J.L."/>
            <person name="Theobald S."/>
            <person name="Kuo A."/>
            <person name="Bowyer P."/>
            <person name="Matsuda Y."/>
            <person name="Lyhne E.K."/>
            <person name="Kogle M.E."/>
            <person name="Clum A."/>
            <person name="Lipzen A."/>
            <person name="Salamov A."/>
            <person name="Ngan C.Y."/>
            <person name="Daum C."/>
            <person name="Chiniquy J."/>
            <person name="Barry K."/>
            <person name="LaButti K."/>
            <person name="Haridas S."/>
            <person name="Simmons B.A."/>
            <person name="Magnuson J.K."/>
            <person name="Mortensen U.H."/>
            <person name="Larsen T.O."/>
            <person name="Grigoriev I.V."/>
            <person name="Baker S.E."/>
            <person name="Andersen M.R."/>
            <person name="Nordberg H.P."/>
            <person name="Cantor M.N."/>
            <person name="Hua S.X."/>
        </authorList>
    </citation>
    <scope>NUCLEOTIDE SEQUENCE [LARGE SCALE GENOMIC DNA]</scope>
    <source>
        <strain evidence="3">IBT 19404</strain>
    </source>
</reference>
<evidence type="ECO:0000313" key="3">
    <source>
        <dbReference type="Proteomes" id="UP000235023"/>
    </source>
</evidence>
<keyword evidence="3" id="KW-1185">Reference proteome</keyword>
<protein>
    <submittedName>
        <fullName evidence="2">Uncharacterized protein</fullName>
    </submittedName>
</protein>
<dbReference type="AlphaFoldDB" id="A0A2J5HM61"/>
<proteinExistence type="predicted"/>
<organism evidence="2 3">
    <name type="scientific">Aspergillus taichungensis</name>
    <dbReference type="NCBI Taxonomy" id="482145"/>
    <lineage>
        <taxon>Eukaryota</taxon>
        <taxon>Fungi</taxon>
        <taxon>Dikarya</taxon>
        <taxon>Ascomycota</taxon>
        <taxon>Pezizomycotina</taxon>
        <taxon>Eurotiomycetes</taxon>
        <taxon>Eurotiomycetidae</taxon>
        <taxon>Eurotiales</taxon>
        <taxon>Aspergillaceae</taxon>
        <taxon>Aspergillus</taxon>
        <taxon>Aspergillus subgen. Circumdati</taxon>
    </lineage>
</organism>
<dbReference type="Proteomes" id="UP000235023">
    <property type="component" value="Unassembled WGS sequence"/>
</dbReference>
<sequence length="76" mass="8083">MHQHPRSPAPASAGRSNASRAEDRREQGFGLNAPSLDPRPPSGRGLGIETDPDAAEHAHPPQPSKDVMAKLNQIIS</sequence>
<evidence type="ECO:0000313" key="2">
    <source>
        <dbReference type="EMBL" id="PLN78224.1"/>
    </source>
</evidence>
<name>A0A2J5HM61_9EURO</name>
<gene>
    <name evidence="2" type="ORF">BDW42DRAFT_195994</name>
</gene>
<evidence type="ECO:0000256" key="1">
    <source>
        <dbReference type="SAM" id="MobiDB-lite"/>
    </source>
</evidence>
<feature type="region of interest" description="Disordered" evidence="1">
    <location>
        <begin position="1"/>
        <end position="76"/>
    </location>
</feature>
<feature type="non-terminal residue" evidence="2">
    <location>
        <position position="76"/>
    </location>
</feature>
<dbReference type="EMBL" id="KZ559580">
    <property type="protein sequence ID" value="PLN78224.1"/>
    <property type="molecule type" value="Genomic_DNA"/>
</dbReference>
<accession>A0A2J5HM61</accession>